<feature type="compositionally biased region" description="Basic and acidic residues" evidence="1">
    <location>
        <begin position="50"/>
        <end position="60"/>
    </location>
</feature>
<evidence type="ECO:0000313" key="2">
    <source>
        <dbReference type="EMBL" id="KAF0920375.1"/>
    </source>
</evidence>
<evidence type="ECO:0000256" key="1">
    <source>
        <dbReference type="SAM" id="MobiDB-lite"/>
    </source>
</evidence>
<feature type="region of interest" description="Disordered" evidence="1">
    <location>
        <begin position="1"/>
        <end position="60"/>
    </location>
</feature>
<proteinExistence type="predicted"/>
<sequence>MKTNRVVENGEGEGAAEDIDGTGGEERRWRTTSEGTAETARHTVRGMGPAEDRDGTSGEECRWRTISKGAAETARHTVRAQSLPQTEKQQRWRIACVPPPPHC</sequence>
<keyword evidence="3" id="KW-1185">Reference proteome</keyword>
<reference evidence="2 3" key="1">
    <citation type="submission" date="2019-11" db="EMBL/GenBank/DDBJ databases">
        <title>Whole genome sequence of Oryza granulata.</title>
        <authorList>
            <person name="Li W."/>
        </authorList>
    </citation>
    <scope>NUCLEOTIDE SEQUENCE [LARGE SCALE GENOMIC DNA]</scope>
    <source>
        <strain evidence="3">cv. Menghai</strain>
        <tissue evidence="2">Leaf</tissue>
    </source>
</reference>
<comment type="caution">
    <text evidence="2">The sequence shown here is derived from an EMBL/GenBank/DDBJ whole genome shotgun (WGS) entry which is preliminary data.</text>
</comment>
<name>A0A6G1E5J4_9ORYZ</name>
<dbReference type="Proteomes" id="UP000479710">
    <property type="component" value="Unassembled WGS sequence"/>
</dbReference>
<dbReference type="AlphaFoldDB" id="A0A6G1E5J4"/>
<accession>A0A6G1E5J4</accession>
<evidence type="ECO:0000313" key="3">
    <source>
        <dbReference type="Proteomes" id="UP000479710"/>
    </source>
</evidence>
<protein>
    <submittedName>
        <fullName evidence="2">Uncharacterized protein</fullName>
    </submittedName>
</protein>
<organism evidence="2 3">
    <name type="scientific">Oryza meyeriana var. granulata</name>
    <dbReference type="NCBI Taxonomy" id="110450"/>
    <lineage>
        <taxon>Eukaryota</taxon>
        <taxon>Viridiplantae</taxon>
        <taxon>Streptophyta</taxon>
        <taxon>Embryophyta</taxon>
        <taxon>Tracheophyta</taxon>
        <taxon>Spermatophyta</taxon>
        <taxon>Magnoliopsida</taxon>
        <taxon>Liliopsida</taxon>
        <taxon>Poales</taxon>
        <taxon>Poaceae</taxon>
        <taxon>BOP clade</taxon>
        <taxon>Oryzoideae</taxon>
        <taxon>Oryzeae</taxon>
        <taxon>Oryzinae</taxon>
        <taxon>Oryza</taxon>
        <taxon>Oryza meyeriana</taxon>
    </lineage>
</organism>
<feature type="compositionally biased region" description="Acidic residues" evidence="1">
    <location>
        <begin position="10"/>
        <end position="20"/>
    </location>
</feature>
<dbReference type="EMBL" id="SPHZ02000005">
    <property type="protein sequence ID" value="KAF0920375.1"/>
    <property type="molecule type" value="Genomic_DNA"/>
</dbReference>
<gene>
    <name evidence="2" type="ORF">E2562_034835</name>
</gene>